<feature type="disulfide bond" evidence="6">
    <location>
        <begin position="583"/>
        <end position="592"/>
    </location>
</feature>
<dbReference type="PROSITE" id="PS50024">
    <property type="entry name" value="SEA"/>
    <property type="match status" value="1"/>
</dbReference>
<dbReference type="Pfam" id="PF01390">
    <property type="entry name" value="SEA"/>
    <property type="match status" value="1"/>
</dbReference>
<dbReference type="InterPro" id="IPR018097">
    <property type="entry name" value="EGF_Ca-bd_CS"/>
</dbReference>
<evidence type="ECO:0000256" key="3">
    <source>
        <dbReference type="ARBA" id="ARBA00022737"/>
    </source>
</evidence>
<dbReference type="InterPro" id="IPR009030">
    <property type="entry name" value="Growth_fac_rcpt_cys_sf"/>
</dbReference>
<feature type="disulfide bond" evidence="6">
    <location>
        <begin position="468"/>
        <end position="477"/>
    </location>
</feature>
<evidence type="ECO:0000256" key="2">
    <source>
        <dbReference type="ARBA" id="ARBA00022729"/>
    </source>
</evidence>
<feature type="disulfide bond" evidence="6">
    <location>
        <begin position="955"/>
        <end position="964"/>
    </location>
</feature>
<dbReference type="PROSITE" id="PS01187">
    <property type="entry name" value="EGF_CA"/>
    <property type="match status" value="5"/>
</dbReference>
<feature type="domain" description="EGF-like" evidence="8">
    <location>
        <begin position="557"/>
        <end position="593"/>
    </location>
</feature>
<feature type="disulfide bond" evidence="6">
    <location>
        <begin position="993"/>
        <end position="1002"/>
    </location>
</feature>
<feature type="disulfide bond" evidence="6">
    <location>
        <begin position="917"/>
        <end position="926"/>
    </location>
</feature>
<dbReference type="InterPro" id="IPR000742">
    <property type="entry name" value="EGF"/>
</dbReference>
<dbReference type="Pfam" id="PF12661">
    <property type="entry name" value="hEGF"/>
    <property type="match status" value="5"/>
</dbReference>
<dbReference type="PROSITE" id="PS00010">
    <property type="entry name" value="ASX_HYDROXYL"/>
    <property type="match status" value="14"/>
</dbReference>
<feature type="disulfide bond" evidence="6">
    <location>
        <begin position="447"/>
        <end position="457"/>
    </location>
</feature>
<feature type="domain" description="EGF-like" evidence="8">
    <location>
        <begin position="480"/>
        <end position="515"/>
    </location>
</feature>
<dbReference type="PRINTS" id="PR01983">
    <property type="entry name" value="NOTCH"/>
</dbReference>
<gene>
    <name evidence="9" type="ORF">PEVE_00000656</name>
</gene>
<feature type="domain" description="EGF-like" evidence="8">
    <location>
        <begin position="815"/>
        <end position="851"/>
    </location>
</feature>
<feature type="domain" description="EGF-like" evidence="8">
    <location>
        <begin position="370"/>
        <end position="405"/>
    </location>
</feature>
<name>A0ABN8PWA7_9CNID</name>
<feature type="domain" description="EGF-like" evidence="8">
    <location>
        <begin position="443"/>
        <end position="478"/>
    </location>
</feature>
<feature type="domain" description="EGF-like" evidence="8">
    <location>
        <begin position="293"/>
        <end position="331"/>
    </location>
</feature>
<dbReference type="Pfam" id="PF18720">
    <property type="entry name" value="EGF_Tenascin"/>
    <property type="match status" value="1"/>
</dbReference>
<feature type="disulfide bond" evidence="6">
    <location>
        <begin position="505"/>
        <end position="514"/>
    </location>
</feature>
<dbReference type="PROSITE" id="PS50026">
    <property type="entry name" value="EGF_3"/>
    <property type="match status" value="17"/>
</dbReference>
<feature type="disulfide bond" evidence="6">
    <location>
        <begin position="841"/>
        <end position="850"/>
    </location>
</feature>
<dbReference type="Gene3D" id="3.30.70.960">
    <property type="entry name" value="SEA domain"/>
    <property type="match status" value="1"/>
</dbReference>
<feature type="non-terminal residue" evidence="9">
    <location>
        <position position="1"/>
    </location>
</feature>
<feature type="domain" description="SEA" evidence="7">
    <location>
        <begin position="1144"/>
        <end position="1253"/>
    </location>
</feature>
<dbReference type="PANTHER" id="PTHR24049">
    <property type="entry name" value="CRUMBS FAMILY MEMBER"/>
    <property type="match status" value="1"/>
</dbReference>
<dbReference type="SUPFAM" id="SSF57196">
    <property type="entry name" value="EGF/Laminin"/>
    <property type="match status" value="13"/>
</dbReference>
<organism evidence="9 10">
    <name type="scientific">Porites evermanni</name>
    <dbReference type="NCBI Taxonomy" id="104178"/>
    <lineage>
        <taxon>Eukaryota</taxon>
        <taxon>Metazoa</taxon>
        <taxon>Cnidaria</taxon>
        <taxon>Anthozoa</taxon>
        <taxon>Hexacorallia</taxon>
        <taxon>Scleractinia</taxon>
        <taxon>Fungiina</taxon>
        <taxon>Poritidae</taxon>
        <taxon>Porites</taxon>
    </lineage>
</organism>
<keyword evidence="5" id="KW-0325">Glycoprotein</keyword>
<dbReference type="InterPro" id="IPR013032">
    <property type="entry name" value="EGF-like_CS"/>
</dbReference>
<feature type="domain" description="EGF-like" evidence="8">
    <location>
        <begin position="671"/>
        <end position="709"/>
    </location>
</feature>
<feature type="disulfide bond" evidence="6">
    <location>
        <begin position="431"/>
        <end position="440"/>
    </location>
</feature>
<feature type="disulfide bond" evidence="6">
    <location>
        <begin position="803"/>
        <end position="812"/>
    </location>
</feature>
<keyword evidence="1 6" id="KW-0245">EGF-like domain</keyword>
<feature type="domain" description="EGF-like" evidence="8">
    <location>
        <begin position="333"/>
        <end position="368"/>
    </location>
</feature>
<dbReference type="Proteomes" id="UP001159427">
    <property type="component" value="Unassembled WGS sequence"/>
</dbReference>
<keyword evidence="3" id="KW-0677">Repeat</keyword>
<dbReference type="Gene3D" id="2.10.25.10">
    <property type="entry name" value="Laminin"/>
    <property type="match status" value="19"/>
</dbReference>
<dbReference type="SMART" id="SM00179">
    <property type="entry name" value="EGF_CA"/>
    <property type="match status" value="17"/>
</dbReference>
<comment type="caution">
    <text evidence="6">Lacks conserved residue(s) required for the propagation of feature annotation.</text>
</comment>
<dbReference type="SMART" id="SM00181">
    <property type="entry name" value="EGF"/>
    <property type="match status" value="19"/>
</dbReference>
<protein>
    <recommendedName>
        <fullName evidence="11">Fibropellin-1</fullName>
    </recommendedName>
</protein>
<feature type="domain" description="EGF-like" evidence="8">
    <location>
        <begin position="967"/>
        <end position="1003"/>
    </location>
</feature>
<dbReference type="InterPro" id="IPR000152">
    <property type="entry name" value="EGF-type_Asp/Asn_hydroxyl_site"/>
</dbReference>
<dbReference type="CDD" id="cd00054">
    <property type="entry name" value="EGF_CA"/>
    <property type="match status" value="14"/>
</dbReference>
<keyword evidence="10" id="KW-1185">Reference proteome</keyword>
<keyword evidence="2" id="KW-0732">Signal</keyword>
<feature type="non-terminal residue" evidence="9">
    <location>
        <position position="1255"/>
    </location>
</feature>
<dbReference type="PROSITE" id="PS00022">
    <property type="entry name" value="EGF_1"/>
    <property type="match status" value="14"/>
</dbReference>
<sequence length="1255" mass="134768">IAELLCPNDCSFNGKCVNGSCVCNKEFTADDCSASIYQIPTILALQGDGLCDKRQRPCRKVTVLGTGFINSTNMTCHVKEFKVVEGAWSPNNTEQKFPGEMTDLLLADCFLPESPVMQGFFHETNEGVPAAGLVITVSNDGDHKSSENLTFISYDSACMSCNISTGCVLKNNSCFINRYCFAPNETNPIDWCYQCFPEVSTKAWTKRQVNLPPQLPTTSIYYVVSGEYLELPIEVSDPESMPVIVTLIDGSPSSATVRDNVLLWNATGEISTIFALKATDACQAYSLLNITVSLRSCPCKNGSCVPHPNKPRGSGYYACDCIPGFTGAMCETDIDECQSFPCFRGYCLDGINNFTCVCDPGYVGWTCDTDYDDCTTSPCVYGNCTDLIADYRCDCNAGYGGKNCSIDIDECESSPCTRTCVDGVNSFTCVCEDGYGGYLCDFEINECQSSPCVHGTCLDKINSFSCNCEAGFTGARCEVNIDDCHQSPCGNGTCVDLVNNYTCNCNVGFTGVNCELVIKNCTEDSCFPNVTCFKNSYTISCGPCPLGFTGDGKNCKDIRDCVNHTCADGRLCEDGINTYSCNCSARYTGERCLIDIDDCVNHTCANGGLCVDGVNSYSCNYSAGYIGERCLIDTDDCVNHTCANGGLCVDSVNSHSCNCSASYTGEHCLTDIDDCVNHTCANGGLCVDGINTYSCNCSSGYTGVGRRFDLSLNYSVIDRNTNFIDIDDCVNHTCANGGLCVDGINTYSCNCSAGYTGERSIVKLAYFLINETANFPDIDDCVNHTCANGGLCVDGINTYTCNCSAGYTGVQCLTDIDDCVNHTCANGGLCVDGVNSYTCNCSAGYTGEHCLTDIDDCVNHTCANGGLCVDGINTYSCNCSAGYTGERCLTDIDDCVNHTCANGGLCVDGINTYSCNCSAGYTGERCLTDIDDCVNHTCANGGLCVDGINTYTCNCSAGYTGVRCLTDIDDCLNHTCANGGLCVDGVDSYTCNCSAGYTGERCLTVLIFYTSMTAKVTELCVDGVSYSCNCCAGYTGNEFYVDAVSCYLPFFVFMVVVTRSLAEETTIMTENTLSMASTPATTFSSIVITTSLKDVLLSKSSSAFTSVYTRQQGETILLTTTSSAAPSSSVFKATPSRPMSPSTKKTEAEHVFRMKILQDWNDELKETESTAFKDLSARLETEIMKALSSQKDLIGVKVISFSKGSVVAEFQLMFRSKVSSDEAFADLKNQIKDGNLGNLQVDPASLEQIYLTTQG</sequence>
<dbReference type="Pfam" id="PF00008">
    <property type="entry name" value="EGF"/>
    <property type="match status" value="10"/>
</dbReference>
<feature type="disulfide bond" evidence="6">
    <location>
        <begin position="374"/>
        <end position="384"/>
    </location>
</feature>
<dbReference type="InterPro" id="IPR041161">
    <property type="entry name" value="EGF_Tenascin"/>
</dbReference>
<dbReference type="InterPro" id="IPR001881">
    <property type="entry name" value="EGF-like_Ca-bd_dom"/>
</dbReference>
<feature type="disulfide bond" evidence="6">
    <location>
        <begin position="484"/>
        <end position="494"/>
    </location>
</feature>
<feature type="domain" description="EGF-like" evidence="8">
    <location>
        <begin position="633"/>
        <end position="669"/>
    </location>
</feature>
<feature type="disulfide bond" evidence="6">
    <location>
        <begin position="321"/>
        <end position="330"/>
    </location>
</feature>
<dbReference type="InterPro" id="IPR036364">
    <property type="entry name" value="SEA_dom_sf"/>
</dbReference>
<evidence type="ECO:0000313" key="9">
    <source>
        <dbReference type="EMBL" id="CAH3152203.1"/>
    </source>
</evidence>
<feature type="domain" description="EGF-like" evidence="8">
    <location>
        <begin position="929"/>
        <end position="965"/>
    </location>
</feature>
<feature type="disulfide bond" evidence="6">
    <location>
        <begin position="358"/>
        <end position="367"/>
    </location>
</feature>
<comment type="caution">
    <text evidence="9">The sequence shown here is derived from an EMBL/GenBank/DDBJ whole genome shotgun (WGS) entry which is preliminary data.</text>
</comment>
<reference evidence="9 10" key="1">
    <citation type="submission" date="2022-05" db="EMBL/GenBank/DDBJ databases">
        <authorList>
            <consortium name="Genoscope - CEA"/>
            <person name="William W."/>
        </authorList>
    </citation>
    <scope>NUCLEOTIDE SEQUENCE [LARGE SCALE GENOMIC DNA]</scope>
</reference>
<dbReference type="EMBL" id="CALNXI010001029">
    <property type="protein sequence ID" value="CAH3152203.1"/>
    <property type="molecule type" value="Genomic_DNA"/>
</dbReference>
<evidence type="ECO:0000256" key="6">
    <source>
        <dbReference type="PROSITE-ProRule" id="PRU00076"/>
    </source>
</evidence>
<dbReference type="PROSITE" id="PS01186">
    <property type="entry name" value="EGF_2"/>
    <property type="match status" value="12"/>
</dbReference>
<keyword evidence="4 6" id="KW-1015">Disulfide bond</keyword>
<evidence type="ECO:0000256" key="4">
    <source>
        <dbReference type="ARBA" id="ARBA00023157"/>
    </source>
</evidence>
<feature type="domain" description="EGF-like" evidence="8">
    <location>
        <begin position="891"/>
        <end position="927"/>
    </location>
</feature>
<feature type="domain" description="EGF-like" evidence="8">
    <location>
        <begin position="853"/>
        <end position="889"/>
    </location>
</feature>
<feature type="disulfide bond" evidence="6">
    <location>
        <begin position="395"/>
        <end position="404"/>
    </location>
</feature>
<feature type="domain" description="EGF-like" evidence="8">
    <location>
        <begin position="595"/>
        <end position="631"/>
    </location>
</feature>
<feature type="domain" description="EGF-like" evidence="8">
    <location>
        <begin position="725"/>
        <end position="761"/>
    </location>
</feature>
<evidence type="ECO:0000259" key="7">
    <source>
        <dbReference type="PROSITE" id="PS50024"/>
    </source>
</evidence>
<evidence type="ECO:0000256" key="5">
    <source>
        <dbReference type="ARBA" id="ARBA00023180"/>
    </source>
</evidence>
<proteinExistence type="predicted"/>
<dbReference type="InterPro" id="IPR051022">
    <property type="entry name" value="Notch_Cell-Fate_Det"/>
</dbReference>
<accession>A0ABN8PWA7</accession>
<feature type="domain" description="EGF-like" evidence="8">
    <location>
        <begin position="407"/>
        <end position="441"/>
    </location>
</feature>
<evidence type="ECO:0008006" key="11">
    <source>
        <dbReference type="Google" id="ProtNLM"/>
    </source>
</evidence>
<evidence type="ECO:0000313" key="10">
    <source>
        <dbReference type="Proteomes" id="UP001159427"/>
    </source>
</evidence>
<feature type="domain" description="EGF-like" evidence="8">
    <location>
        <begin position="777"/>
        <end position="813"/>
    </location>
</feature>
<dbReference type="SUPFAM" id="SSF57184">
    <property type="entry name" value="Growth factor receptor domain"/>
    <property type="match status" value="1"/>
</dbReference>
<feature type="disulfide bond" evidence="6">
    <location>
        <begin position="879"/>
        <end position="888"/>
    </location>
</feature>
<feature type="disulfide bond" evidence="6">
    <location>
        <begin position="337"/>
        <end position="347"/>
    </location>
</feature>
<dbReference type="PANTHER" id="PTHR24049:SF22">
    <property type="entry name" value="DROSOPHILA CRUMBS HOMOLOG"/>
    <property type="match status" value="1"/>
</dbReference>
<dbReference type="InterPro" id="IPR000082">
    <property type="entry name" value="SEA_dom"/>
</dbReference>
<evidence type="ECO:0000256" key="1">
    <source>
        <dbReference type="ARBA" id="ARBA00022536"/>
    </source>
</evidence>
<evidence type="ECO:0000259" key="8">
    <source>
        <dbReference type="PROSITE" id="PS50026"/>
    </source>
</evidence>
<feature type="disulfide bond" evidence="6">
    <location>
        <begin position="659"/>
        <end position="668"/>
    </location>
</feature>